<keyword evidence="4" id="KW-1185">Reference proteome</keyword>
<evidence type="ECO:0000256" key="1">
    <source>
        <dbReference type="ARBA" id="ARBA00022857"/>
    </source>
</evidence>
<dbReference type="SMART" id="SM00829">
    <property type="entry name" value="PKS_ER"/>
    <property type="match status" value="1"/>
</dbReference>
<dbReference type="EMBL" id="AP025739">
    <property type="protein sequence ID" value="BDI30243.1"/>
    <property type="molecule type" value="Genomic_DNA"/>
</dbReference>
<dbReference type="Proteomes" id="UP000287394">
    <property type="component" value="Chromosome"/>
</dbReference>
<dbReference type="InterPro" id="IPR013149">
    <property type="entry name" value="ADH-like_C"/>
</dbReference>
<dbReference type="Gene3D" id="3.40.50.720">
    <property type="entry name" value="NAD(P)-binding Rossmann-like Domain"/>
    <property type="match status" value="1"/>
</dbReference>
<dbReference type="GO" id="GO:0016651">
    <property type="term" value="F:oxidoreductase activity, acting on NAD(P)H"/>
    <property type="evidence" value="ECO:0007669"/>
    <property type="project" value="TreeGrafter"/>
</dbReference>
<dbReference type="Gene3D" id="3.90.180.10">
    <property type="entry name" value="Medium-chain alcohol dehydrogenases, catalytic domain"/>
    <property type="match status" value="1"/>
</dbReference>
<dbReference type="InterPro" id="IPR011032">
    <property type="entry name" value="GroES-like_sf"/>
</dbReference>
<organism evidence="3 4">
    <name type="scientific">Capsulimonas corticalis</name>
    <dbReference type="NCBI Taxonomy" id="2219043"/>
    <lineage>
        <taxon>Bacteria</taxon>
        <taxon>Bacillati</taxon>
        <taxon>Armatimonadota</taxon>
        <taxon>Armatimonadia</taxon>
        <taxon>Capsulimonadales</taxon>
        <taxon>Capsulimonadaceae</taxon>
        <taxon>Capsulimonas</taxon>
    </lineage>
</organism>
<evidence type="ECO:0000313" key="3">
    <source>
        <dbReference type="EMBL" id="BDI30243.1"/>
    </source>
</evidence>
<dbReference type="SUPFAM" id="SSF51735">
    <property type="entry name" value="NAD(P)-binding Rossmann-fold domains"/>
    <property type="match status" value="1"/>
</dbReference>
<dbReference type="SUPFAM" id="SSF50129">
    <property type="entry name" value="GroES-like"/>
    <property type="match status" value="1"/>
</dbReference>
<proteinExistence type="predicted"/>
<evidence type="ECO:0000256" key="2">
    <source>
        <dbReference type="ARBA" id="ARBA00023002"/>
    </source>
</evidence>
<evidence type="ECO:0000313" key="4">
    <source>
        <dbReference type="Proteomes" id="UP000287394"/>
    </source>
</evidence>
<dbReference type="OrthoDB" id="9780520at2"/>
<dbReference type="InterPro" id="IPR014189">
    <property type="entry name" value="Quinone_OxRdtase_PIG3"/>
</dbReference>
<dbReference type="PANTHER" id="PTHR48106:SF8">
    <property type="entry name" value="OS02G0805600 PROTEIN"/>
    <property type="match status" value="1"/>
</dbReference>
<dbReference type="KEGG" id="ccot:CCAX7_22940"/>
<accession>A0A402CV07</accession>
<dbReference type="InterPro" id="IPR013154">
    <property type="entry name" value="ADH-like_N"/>
</dbReference>
<reference evidence="3 4" key="1">
    <citation type="journal article" date="2019" name="Int. J. Syst. Evol. Microbiol.">
        <title>Capsulimonas corticalis gen. nov., sp. nov., an aerobic capsulated bacterium, of a novel bacterial order, Capsulimonadales ord. nov., of the class Armatimonadia of the phylum Armatimonadetes.</title>
        <authorList>
            <person name="Li J."/>
            <person name="Kudo C."/>
            <person name="Tonouchi A."/>
        </authorList>
    </citation>
    <scope>NUCLEOTIDE SEQUENCE [LARGE SCALE GENOMIC DNA]</scope>
    <source>
        <strain evidence="3 4">AX-7</strain>
    </source>
</reference>
<dbReference type="PANTHER" id="PTHR48106">
    <property type="entry name" value="QUINONE OXIDOREDUCTASE PIG3-RELATED"/>
    <property type="match status" value="1"/>
</dbReference>
<dbReference type="RefSeq" id="WP_119321213.1">
    <property type="nucleotide sequence ID" value="NZ_AP025739.1"/>
</dbReference>
<keyword evidence="1" id="KW-0521">NADP</keyword>
<dbReference type="Pfam" id="PF08240">
    <property type="entry name" value="ADH_N"/>
    <property type="match status" value="1"/>
</dbReference>
<dbReference type="NCBIfam" id="TIGR02824">
    <property type="entry name" value="quinone_pig3"/>
    <property type="match status" value="1"/>
</dbReference>
<keyword evidence="2" id="KW-0560">Oxidoreductase</keyword>
<name>A0A402CV07_9BACT</name>
<gene>
    <name evidence="3" type="ORF">CCAX7_22940</name>
</gene>
<dbReference type="InterPro" id="IPR036291">
    <property type="entry name" value="NAD(P)-bd_dom_sf"/>
</dbReference>
<dbReference type="InterPro" id="IPR020843">
    <property type="entry name" value="ER"/>
</dbReference>
<dbReference type="Pfam" id="PF00107">
    <property type="entry name" value="ADH_zinc_N"/>
    <property type="match status" value="1"/>
</dbReference>
<dbReference type="GO" id="GO:0070402">
    <property type="term" value="F:NADPH binding"/>
    <property type="evidence" value="ECO:0007669"/>
    <property type="project" value="TreeGrafter"/>
</dbReference>
<protein>
    <submittedName>
        <fullName evidence="3">NAD(P)H quinone oxidoreductase</fullName>
    </submittedName>
</protein>
<sequence length="329" mass="34508">MMQYITTISPGASDVLKLTDGPIPEPGEGEVLVRVAAAGLNRADIAQRQGNYPPPPGASPILGMELAGTIEMCGPNVSSWRAGDSVCALVSGGAYAEYCVAPAAQCLPIPGKVTMAEAASLPEALFTVWTNVFQRGRLTAGETFLVHGGSSGIGTAAIQLAHQFGARVIADAGSEEKCAACRALGADLAIPYKTQDFVAEAKRFTDGRGVDVILDMVGGSYFARNLAALAREGRLVNIAFQQGSRIEADLTPIMLKRLTVTGSTLRTRSVAEKGAIAAELRDKVWPLLESGAVKPLVYRTFPLAEAAQAHLLMESSEHIGKIVLTMDAA</sequence>
<dbReference type="AlphaFoldDB" id="A0A402CV07"/>
<dbReference type="CDD" id="cd05276">
    <property type="entry name" value="p53_inducible_oxidoreductase"/>
    <property type="match status" value="1"/>
</dbReference>